<proteinExistence type="inferred from homology"/>
<dbReference type="Pfam" id="PF00201">
    <property type="entry name" value="UDPGT"/>
    <property type="match status" value="1"/>
</dbReference>
<organism evidence="4 5">
    <name type="scientific">Holothuria leucospilota</name>
    <name type="common">Black long sea cucumber</name>
    <name type="synonym">Mertensiothuria leucospilota</name>
    <dbReference type="NCBI Taxonomy" id="206669"/>
    <lineage>
        <taxon>Eukaryota</taxon>
        <taxon>Metazoa</taxon>
        <taxon>Echinodermata</taxon>
        <taxon>Eleutherozoa</taxon>
        <taxon>Echinozoa</taxon>
        <taxon>Holothuroidea</taxon>
        <taxon>Aspidochirotacea</taxon>
        <taxon>Aspidochirotida</taxon>
        <taxon>Holothuriidae</taxon>
        <taxon>Holothuria</taxon>
    </lineage>
</organism>
<dbReference type="Gene3D" id="3.40.50.2000">
    <property type="entry name" value="Glycogen Phosphorylase B"/>
    <property type="match status" value="2"/>
</dbReference>
<dbReference type="InterPro" id="IPR050271">
    <property type="entry name" value="UDP-glycosyltransferase"/>
</dbReference>
<protein>
    <submittedName>
        <fullName evidence="4">2-hydroxyacylsphingosine 1-beta-galactosyltransferase</fullName>
    </submittedName>
</protein>
<comment type="caution">
    <text evidence="4">The sequence shown here is derived from an EMBL/GenBank/DDBJ whole genome shotgun (WGS) entry which is preliminary data.</text>
</comment>
<evidence type="ECO:0000256" key="2">
    <source>
        <dbReference type="ARBA" id="ARBA00022676"/>
    </source>
</evidence>
<evidence type="ECO:0000256" key="1">
    <source>
        <dbReference type="ARBA" id="ARBA00009995"/>
    </source>
</evidence>
<comment type="similarity">
    <text evidence="1">Belongs to the UDP-glycosyltransferase family.</text>
</comment>
<accession>A0A9Q0YKJ6</accession>
<dbReference type="PANTHER" id="PTHR48043:SF145">
    <property type="entry name" value="FI06409P-RELATED"/>
    <property type="match status" value="1"/>
</dbReference>
<dbReference type="Proteomes" id="UP001152320">
    <property type="component" value="Chromosome 20"/>
</dbReference>
<evidence type="ECO:0000313" key="5">
    <source>
        <dbReference type="Proteomes" id="UP001152320"/>
    </source>
</evidence>
<dbReference type="SUPFAM" id="SSF53756">
    <property type="entry name" value="UDP-Glycosyltransferase/glycogen phosphorylase"/>
    <property type="match status" value="1"/>
</dbReference>
<keyword evidence="5" id="KW-1185">Reference proteome</keyword>
<keyword evidence="2" id="KW-0328">Glycosyltransferase</keyword>
<name>A0A9Q0YKJ6_HOLLE</name>
<dbReference type="AlphaFoldDB" id="A0A9Q0YKJ6"/>
<dbReference type="PANTHER" id="PTHR48043">
    <property type="entry name" value="EG:EG0003.4 PROTEIN-RELATED"/>
    <property type="match status" value="1"/>
</dbReference>
<reference evidence="4" key="1">
    <citation type="submission" date="2021-10" db="EMBL/GenBank/DDBJ databases">
        <title>Tropical sea cucumber genome reveals ecological adaptation and Cuvierian tubules defense mechanism.</title>
        <authorList>
            <person name="Chen T."/>
        </authorList>
    </citation>
    <scope>NUCLEOTIDE SEQUENCE</scope>
    <source>
        <strain evidence="4">Nanhai2018</strain>
        <tissue evidence="4">Muscle</tissue>
    </source>
</reference>
<keyword evidence="3" id="KW-0808">Transferase</keyword>
<dbReference type="GO" id="GO:0008194">
    <property type="term" value="F:UDP-glycosyltransferase activity"/>
    <property type="evidence" value="ECO:0007669"/>
    <property type="project" value="InterPro"/>
</dbReference>
<dbReference type="EMBL" id="JAIZAY010000020">
    <property type="protein sequence ID" value="KAJ8023070.1"/>
    <property type="molecule type" value="Genomic_DNA"/>
</dbReference>
<dbReference type="CDD" id="cd03784">
    <property type="entry name" value="GT1_Gtf-like"/>
    <property type="match status" value="1"/>
</dbReference>
<dbReference type="OrthoDB" id="5835829at2759"/>
<sequence>MLPYNGEGSHYTSMAVIGESLVSNGHNVTFLLSDVFQFRARNPSHASMFTFEIYPHHLGEKRWNIRRRSENERVLSGKGVASEMLFAFNDVMKNFSLDCEDMLKNFNLRDRLVRSSFDMAIVDPTSFCNILIAQMLRIPHCTFVPISVVPNLARYFATPVNPAYSPSWQSGNPLRMTFLQRVNNLLVDLSWSIFFNIVFFPVYDNLREIYNFRTDVDIRTGMTDSMFYLNFADWTLEYPIPSSPNVIGSVGLNIVAEKQSLNKAWTLFMAEHGDNFILISFGTFVRGLPRRIINKVAMALSKVPHTIIWQMPEEVKLEHRSENVFVFEWVPMPALLAHNKTRLLISHAGINSLYEALYYSKPVLAFPLFGDQFDLGRRLTDKKMGLSLDVHTSTTEEIVGAINELLDRSRQVRIDVQPKSIHFVFVSFSLCLCVYYSLYSE</sequence>
<evidence type="ECO:0000256" key="3">
    <source>
        <dbReference type="ARBA" id="ARBA00022679"/>
    </source>
</evidence>
<dbReference type="InterPro" id="IPR002213">
    <property type="entry name" value="UDP_glucos_trans"/>
</dbReference>
<evidence type="ECO:0000313" key="4">
    <source>
        <dbReference type="EMBL" id="KAJ8023070.1"/>
    </source>
</evidence>
<gene>
    <name evidence="4" type="ORF">HOLleu_38145</name>
</gene>